<accession>A0ABN8MFH9</accession>
<name>A0ABN8MFH9_9CNID</name>
<comment type="caution">
    <text evidence="2">The sequence shown here is derived from an EMBL/GenBank/DDBJ whole genome shotgun (WGS) entry which is preliminary data.</text>
</comment>
<dbReference type="PANTHER" id="PTHR45851">
    <property type="entry name" value="MYC PROTO-ONCOGENE"/>
    <property type="match status" value="1"/>
</dbReference>
<sequence length="376" mass="43127">MDSEDSMFCFQMMNAMSSDWSRDDKTNEMYKCNQVTLSQLQDKVLRSLSKKYEKNNLQVVPQNDPVFEDVSTSPFSRDSCAVRCCEKRAKRKPIINVDTQYPRELTEQAEGLSYARKTPLLAIASCTTTEPLRTPTFPFSPLPKSPVNFLAAPMSPLALMILSPFGKRPSEDLSIYLPENFTPAATLEHLENSITTTVFEFPSVEEDQANDKKINFKKEKLDDFDFEESLCCNDDVSVDTQNIHVANCYRKDSNSVCKKEVSFSEDHCGAVADEEEKDYNLKSSDGGPKASRCDVLRFRNRLERKRRSEMNSKYEKLRKCIPEIDEREKVAKITILKSAVECIQELRKQDRLLSKQKSIEKLRNEELLKKLVKISS</sequence>
<proteinExistence type="predicted"/>
<reference evidence="2 3" key="1">
    <citation type="submission" date="2022-05" db="EMBL/GenBank/DDBJ databases">
        <authorList>
            <consortium name="Genoscope - CEA"/>
            <person name="William W."/>
        </authorList>
    </citation>
    <scope>NUCLEOTIDE SEQUENCE [LARGE SCALE GENOMIC DNA]</scope>
</reference>
<keyword evidence="3" id="KW-1185">Reference proteome</keyword>
<evidence type="ECO:0000313" key="3">
    <source>
        <dbReference type="Proteomes" id="UP001159427"/>
    </source>
</evidence>
<evidence type="ECO:0000313" key="2">
    <source>
        <dbReference type="EMBL" id="CAH3026692.1"/>
    </source>
</evidence>
<protein>
    <recommendedName>
        <fullName evidence="1">BHLH domain-containing protein</fullName>
    </recommendedName>
</protein>
<dbReference type="InterPro" id="IPR011598">
    <property type="entry name" value="bHLH_dom"/>
</dbReference>
<dbReference type="CDD" id="cd11400">
    <property type="entry name" value="bHLHzip_Myc"/>
    <property type="match status" value="1"/>
</dbReference>
<feature type="domain" description="BHLH" evidence="1">
    <location>
        <begin position="294"/>
        <end position="346"/>
    </location>
</feature>
<organism evidence="2 3">
    <name type="scientific">Porites evermanni</name>
    <dbReference type="NCBI Taxonomy" id="104178"/>
    <lineage>
        <taxon>Eukaryota</taxon>
        <taxon>Metazoa</taxon>
        <taxon>Cnidaria</taxon>
        <taxon>Anthozoa</taxon>
        <taxon>Hexacorallia</taxon>
        <taxon>Scleractinia</taxon>
        <taxon>Fungiina</taxon>
        <taxon>Poritidae</taxon>
        <taxon>Porites</taxon>
    </lineage>
</organism>
<dbReference type="Pfam" id="PF00010">
    <property type="entry name" value="HLH"/>
    <property type="match status" value="1"/>
</dbReference>
<dbReference type="EMBL" id="CALNXI010000417">
    <property type="protein sequence ID" value="CAH3026692.1"/>
    <property type="molecule type" value="Genomic_DNA"/>
</dbReference>
<dbReference type="PROSITE" id="PS50888">
    <property type="entry name" value="BHLH"/>
    <property type="match status" value="1"/>
</dbReference>
<dbReference type="SUPFAM" id="SSF47459">
    <property type="entry name" value="HLH, helix-loop-helix DNA-binding domain"/>
    <property type="match status" value="1"/>
</dbReference>
<dbReference type="InterPro" id="IPR050433">
    <property type="entry name" value="Myc_transcription_factors"/>
</dbReference>
<dbReference type="InterPro" id="IPR036638">
    <property type="entry name" value="HLH_DNA-bd_sf"/>
</dbReference>
<evidence type="ECO:0000259" key="1">
    <source>
        <dbReference type="PROSITE" id="PS50888"/>
    </source>
</evidence>
<dbReference type="SMART" id="SM00353">
    <property type="entry name" value="HLH"/>
    <property type="match status" value="1"/>
</dbReference>
<dbReference type="Gene3D" id="4.10.280.10">
    <property type="entry name" value="Helix-loop-helix DNA-binding domain"/>
    <property type="match status" value="1"/>
</dbReference>
<dbReference type="Proteomes" id="UP001159427">
    <property type="component" value="Unassembled WGS sequence"/>
</dbReference>
<gene>
    <name evidence="2" type="ORF">PEVE_00029689</name>
</gene>